<proteinExistence type="predicted"/>
<organism evidence="2 3">
    <name type="scientific">Pseudoalteromonas arctica</name>
    <dbReference type="NCBI Taxonomy" id="394751"/>
    <lineage>
        <taxon>Bacteria</taxon>
        <taxon>Pseudomonadati</taxon>
        <taxon>Pseudomonadota</taxon>
        <taxon>Gammaproteobacteria</taxon>
        <taxon>Alteromonadales</taxon>
        <taxon>Pseudoalteromonadaceae</taxon>
        <taxon>Pseudoalteromonas</taxon>
    </lineage>
</organism>
<dbReference type="InterPro" id="IPR013762">
    <property type="entry name" value="Integrase-like_cat_sf"/>
</dbReference>
<dbReference type="SUPFAM" id="SSF56349">
    <property type="entry name" value="DNA breaking-rejoining enzymes"/>
    <property type="match status" value="1"/>
</dbReference>
<dbReference type="EMBL" id="JBBMQX010000002">
    <property type="protein sequence ID" value="MEM5531401.1"/>
    <property type="molecule type" value="Genomic_DNA"/>
</dbReference>
<accession>A0ABU9TCF7</accession>
<dbReference type="Proteomes" id="UP001457661">
    <property type="component" value="Unassembled WGS sequence"/>
</dbReference>
<evidence type="ECO:0000313" key="3">
    <source>
        <dbReference type="Proteomes" id="UP001457661"/>
    </source>
</evidence>
<dbReference type="Gene3D" id="1.10.443.10">
    <property type="entry name" value="Intergrase catalytic core"/>
    <property type="match status" value="1"/>
</dbReference>
<evidence type="ECO:0000313" key="2">
    <source>
        <dbReference type="EMBL" id="MEM5531401.1"/>
    </source>
</evidence>
<sequence length="539" mass="61667">MAHANTVYINSNEYDCYEYMYDVVSTLNGDFEPIPKAIETFFGQKLSIRDESGKLKSALKLINLGKDTNNYKISDNYSSYSYLNYIAVMCWLDMAIDRTPSSISHLSVGLEALAAITLSDKALQDERTFAKEMGVQLSKIILSNQKNQRAWMSIRMFANYAIESGFWGFNENIIFKLDGVKIQGRGTKMRVSLLDHEHGPFTRTEVSEITQAIHQDNISIKERVMVKLALRYGLRPIQLALLREDDILYDENKLAWYVNIPRVKGRVAQLRRNINNFVLRELSRDLAEDISALINNNKQYPCEDLNHIKLPRPLFFRQKINRDYLANIKTQDYAWHQTSFQISINFSNLELNLFSKHVTDENGTSLLLKLNCYRFRYTLGVRMVMEGKTPDEVALALDHSTTASVSHYFKYNRDIIDFIDDSFESSSALKNATLRWKGFLIDEDDDSISGSVIRVSDIASLGKCLKKSRCEFHPTVSCYGCAKFRPFKDADHGAQLKVIKVERDFIKQNSSGPVQHQLDEALQAAIEIIAAQKAMKEGK</sequence>
<reference evidence="2 3" key="1">
    <citation type="submission" date="2024-03" db="EMBL/GenBank/DDBJ databases">
        <title>Community enrichment and isolation of bacterial strains for fucoidan degradation.</title>
        <authorList>
            <person name="Sichert A."/>
        </authorList>
    </citation>
    <scope>NUCLEOTIDE SEQUENCE [LARGE SCALE GENOMIC DNA]</scope>
    <source>
        <strain evidence="2 3">AS26</strain>
    </source>
</reference>
<name>A0ABU9TCF7_9GAMM</name>
<gene>
    <name evidence="2" type="ORF">WNY57_03060</name>
</gene>
<protein>
    <recommendedName>
        <fullName evidence="4">Tyr recombinase domain-containing protein</fullName>
    </recommendedName>
</protein>
<comment type="caution">
    <text evidence="2">The sequence shown here is derived from an EMBL/GenBank/DDBJ whole genome shotgun (WGS) entry which is preliminary data.</text>
</comment>
<dbReference type="InterPro" id="IPR011010">
    <property type="entry name" value="DNA_brk_join_enz"/>
</dbReference>
<keyword evidence="3" id="KW-1185">Reference proteome</keyword>
<keyword evidence="1" id="KW-0233">DNA recombination</keyword>
<evidence type="ECO:0000256" key="1">
    <source>
        <dbReference type="ARBA" id="ARBA00023172"/>
    </source>
</evidence>
<dbReference type="RefSeq" id="WP_342879104.1">
    <property type="nucleotide sequence ID" value="NZ_JBBMQX010000002.1"/>
</dbReference>
<evidence type="ECO:0008006" key="4">
    <source>
        <dbReference type="Google" id="ProtNLM"/>
    </source>
</evidence>